<protein>
    <submittedName>
        <fullName evidence="2">Uncharacterized protein</fullName>
    </submittedName>
</protein>
<feature type="region of interest" description="Disordered" evidence="1">
    <location>
        <begin position="167"/>
        <end position="188"/>
    </location>
</feature>
<dbReference type="EMBL" id="JBBPBN010000024">
    <property type="protein sequence ID" value="KAK9010415.1"/>
    <property type="molecule type" value="Genomic_DNA"/>
</dbReference>
<name>A0ABR2RC47_9ROSI</name>
<keyword evidence="3" id="KW-1185">Reference proteome</keyword>
<evidence type="ECO:0000256" key="1">
    <source>
        <dbReference type="SAM" id="MobiDB-lite"/>
    </source>
</evidence>
<accession>A0ABR2RC47</accession>
<sequence>MDDFDIRKKETGERYGPWMQIFSRRNKKMVDGKEGNIDPKAITTRNVEGNLGVLRKHIAWLLGSKKRRGVSSSKDGSGRSKQVISGLAVSGAGSHKTSVPVVTGGKGRNSLANTLKLIVNQNESDKGQGRKNDVVASTDIVIPMLVTFDQSTNKVVQIVDQKDMGVKKVSSKEGQGAKGELGSSEPAIDRRLSKKLTECNESCPVSSEKMQDLTEDGGGGVHWRSNSSYDGVDSSQ</sequence>
<evidence type="ECO:0000313" key="2">
    <source>
        <dbReference type="EMBL" id="KAK9010415.1"/>
    </source>
</evidence>
<feature type="compositionally biased region" description="Polar residues" evidence="1">
    <location>
        <begin position="224"/>
        <end position="236"/>
    </location>
</feature>
<gene>
    <name evidence="2" type="ORF">V6N11_036925</name>
</gene>
<evidence type="ECO:0000313" key="3">
    <source>
        <dbReference type="Proteomes" id="UP001396334"/>
    </source>
</evidence>
<dbReference type="Proteomes" id="UP001396334">
    <property type="component" value="Unassembled WGS sequence"/>
</dbReference>
<organism evidence="2 3">
    <name type="scientific">Hibiscus sabdariffa</name>
    <name type="common">roselle</name>
    <dbReference type="NCBI Taxonomy" id="183260"/>
    <lineage>
        <taxon>Eukaryota</taxon>
        <taxon>Viridiplantae</taxon>
        <taxon>Streptophyta</taxon>
        <taxon>Embryophyta</taxon>
        <taxon>Tracheophyta</taxon>
        <taxon>Spermatophyta</taxon>
        <taxon>Magnoliopsida</taxon>
        <taxon>eudicotyledons</taxon>
        <taxon>Gunneridae</taxon>
        <taxon>Pentapetalae</taxon>
        <taxon>rosids</taxon>
        <taxon>malvids</taxon>
        <taxon>Malvales</taxon>
        <taxon>Malvaceae</taxon>
        <taxon>Malvoideae</taxon>
        <taxon>Hibiscus</taxon>
    </lineage>
</organism>
<feature type="region of interest" description="Disordered" evidence="1">
    <location>
        <begin position="200"/>
        <end position="236"/>
    </location>
</feature>
<comment type="caution">
    <text evidence="2">The sequence shown here is derived from an EMBL/GenBank/DDBJ whole genome shotgun (WGS) entry which is preliminary data.</text>
</comment>
<reference evidence="2 3" key="1">
    <citation type="journal article" date="2024" name="G3 (Bethesda)">
        <title>Genome assembly of Hibiscus sabdariffa L. provides insights into metabolisms of medicinal natural products.</title>
        <authorList>
            <person name="Kim T."/>
        </authorList>
    </citation>
    <scope>NUCLEOTIDE SEQUENCE [LARGE SCALE GENOMIC DNA]</scope>
    <source>
        <strain evidence="2">TK-2024</strain>
        <tissue evidence="2">Old leaves</tissue>
    </source>
</reference>
<proteinExistence type="predicted"/>